<dbReference type="OrthoDB" id="5795902at2759"/>
<dbReference type="PANTHER" id="PTHR11452">
    <property type="entry name" value="ALPHA-GALACTOSIDASE/ALPHA-N-ACETYLGALACTOSAMINIDASE"/>
    <property type="match status" value="1"/>
</dbReference>
<name>A0A167FZ34_CALVF</name>
<evidence type="ECO:0000313" key="10">
    <source>
        <dbReference type="Proteomes" id="UP000076738"/>
    </source>
</evidence>
<evidence type="ECO:0000256" key="4">
    <source>
        <dbReference type="ARBA" id="ARBA00022729"/>
    </source>
</evidence>
<keyword evidence="6" id="KW-0326">Glycosidase</keyword>
<evidence type="ECO:0000256" key="5">
    <source>
        <dbReference type="ARBA" id="ARBA00022801"/>
    </source>
</evidence>
<keyword evidence="4 7" id="KW-0732">Signal</keyword>
<proteinExistence type="inferred from homology"/>
<evidence type="ECO:0000256" key="2">
    <source>
        <dbReference type="ARBA" id="ARBA00009743"/>
    </source>
</evidence>
<reference evidence="9 10" key="1">
    <citation type="journal article" date="2016" name="Mol. Biol. Evol.">
        <title>Comparative Genomics of Early-Diverging Mushroom-Forming Fungi Provides Insights into the Origins of Lignocellulose Decay Capabilities.</title>
        <authorList>
            <person name="Nagy L.G."/>
            <person name="Riley R."/>
            <person name="Tritt A."/>
            <person name="Adam C."/>
            <person name="Daum C."/>
            <person name="Floudas D."/>
            <person name="Sun H."/>
            <person name="Yadav J.S."/>
            <person name="Pangilinan J."/>
            <person name="Larsson K.H."/>
            <person name="Matsuura K."/>
            <person name="Barry K."/>
            <person name="Labutti K."/>
            <person name="Kuo R."/>
            <person name="Ohm R.A."/>
            <person name="Bhattacharya S.S."/>
            <person name="Shirouzu T."/>
            <person name="Yoshinaga Y."/>
            <person name="Martin F.M."/>
            <person name="Grigoriev I.V."/>
            <person name="Hibbett D.S."/>
        </authorList>
    </citation>
    <scope>NUCLEOTIDE SEQUENCE [LARGE SCALE GENOMIC DNA]</scope>
    <source>
        <strain evidence="9 10">TUFC12733</strain>
    </source>
</reference>
<keyword evidence="5 9" id="KW-0378">Hydrolase</keyword>
<feature type="signal peptide" evidence="7">
    <location>
        <begin position="1"/>
        <end position="18"/>
    </location>
</feature>
<gene>
    <name evidence="9" type="ORF">CALVIDRAFT_547669</name>
</gene>
<dbReference type="PANTHER" id="PTHR11452:SF75">
    <property type="entry name" value="ALPHA-GALACTOSIDASE MEL1"/>
    <property type="match status" value="1"/>
</dbReference>
<feature type="chain" id="PRO_5007886537" description="alpha-galactosidase" evidence="7">
    <location>
        <begin position="19"/>
        <end position="355"/>
    </location>
</feature>
<comment type="catalytic activity">
    <reaction evidence="1">
        <text>Hydrolysis of terminal, non-reducing alpha-D-galactose residues in alpha-D-galactosides, including galactose oligosaccharides, galactomannans and galactolipids.</text>
        <dbReference type="EC" id="3.2.1.22"/>
    </reaction>
</comment>
<dbReference type="InterPro" id="IPR013785">
    <property type="entry name" value="Aldolase_TIM"/>
</dbReference>
<sequence>MIYLAPAFLAALFGLAAGLNNQGVARLPVTGYNTWNGYACNISSQVVRETAQSLKDLGLQASTQTCAGYPGSYGYEEQDVATFMSWGLDYLKFDNCNPPPDAILQASIPQKFQRMADAISTVASSFNSTPLIYSLCEWGQSQPWLWGASMAQSWRITGDVTATWSSVVSILNAASFITLSSGFYGHNDLDMVSNGNLTYDEAKSHFTAWALLKSPLLIGTIILLNHEILAINQDPNVAMSISPFAWGLNSAWTYDPVHPAQFWSGQTSNGTVIMLLNTFNQPSTLCFNVTDSPYLAPTRPYIVRDLWSHTNNCTVTGSTDTAMGAMGVFIPPHGVSALLFTDAGNICDITSTPVS</sequence>
<dbReference type="Pfam" id="PF16499">
    <property type="entry name" value="Melibiase_2"/>
    <property type="match status" value="1"/>
</dbReference>
<dbReference type="InterPro" id="IPR002241">
    <property type="entry name" value="Glyco_hydro_27"/>
</dbReference>
<dbReference type="GO" id="GO:0005975">
    <property type="term" value="P:carbohydrate metabolic process"/>
    <property type="evidence" value="ECO:0007669"/>
    <property type="project" value="InterPro"/>
</dbReference>
<dbReference type="Gene3D" id="3.20.20.70">
    <property type="entry name" value="Aldolase class I"/>
    <property type="match status" value="2"/>
</dbReference>
<dbReference type="CDD" id="cd14792">
    <property type="entry name" value="GH27"/>
    <property type="match status" value="1"/>
</dbReference>
<evidence type="ECO:0000313" key="9">
    <source>
        <dbReference type="EMBL" id="KZO89999.1"/>
    </source>
</evidence>
<protein>
    <recommendedName>
        <fullName evidence="3">alpha-galactosidase</fullName>
        <ecNumber evidence="3">3.2.1.22</ecNumber>
    </recommendedName>
</protein>
<dbReference type="SUPFAM" id="SSF51445">
    <property type="entry name" value="(Trans)glycosidases"/>
    <property type="match status" value="1"/>
</dbReference>
<dbReference type="STRING" id="1330018.A0A167FZ34"/>
<dbReference type="InterPro" id="IPR013780">
    <property type="entry name" value="Glyco_hydro_b"/>
</dbReference>
<keyword evidence="10" id="KW-1185">Reference proteome</keyword>
<evidence type="ECO:0000256" key="7">
    <source>
        <dbReference type="SAM" id="SignalP"/>
    </source>
</evidence>
<evidence type="ECO:0000259" key="8">
    <source>
        <dbReference type="Pfam" id="PF17801"/>
    </source>
</evidence>
<evidence type="ECO:0000256" key="3">
    <source>
        <dbReference type="ARBA" id="ARBA00012755"/>
    </source>
</evidence>
<dbReference type="EC" id="3.2.1.22" evidence="3"/>
<evidence type="ECO:0000256" key="6">
    <source>
        <dbReference type="ARBA" id="ARBA00023295"/>
    </source>
</evidence>
<accession>A0A167FZ34</accession>
<dbReference type="InterPro" id="IPR017853">
    <property type="entry name" value="GH"/>
</dbReference>
<dbReference type="EMBL" id="KV417355">
    <property type="protein sequence ID" value="KZO89999.1"/>
    <property type="molecule type" value="Genomic_DNA"/>
</dbReference>
<feature type="domain" description="Alpha galactosidase C-terminal" evidence="8">
    <location>
        <begin position="259"/>
        <end position="339"/>
    </location>
</feature>
<comment type="similarity">
    <text evidence="2">Belongs to the glycosyl hydrolase 27 family.</text>
</comment>
<dbReference type="Proteomes" id="UP000076738">
    <property type="component" value="Unassembled WGS sequence"/>
</dbReference>
<dbReference type="GO" id="GO:0004557">
    <property type="term" value="F:alpha-galactosidase activity"/>
    <property type="evidence" value="ECO:0007669"/>
    <property type="project" value="UniProtKB-EC"/>
</dbReference>
<dbReference type="SUPFAM" id="SSF51011">
    <property type="entry name" value="Glycosyl hydrolase domain"/>
    <property type="match status" value="1"/>
</dbReference>
<organism evidence="9 10">
    <name type="scientific">Calocera viscosa (strain TUFC12733)</name>
    <dbReference type="NCBI Taxonomy" id="1330018"/>
    <lineage>
        <taxon>Eukaryota</taxon>
        <taxon>Fungi</taxon>
        <taxon>Dikarya</taxon>
        <taxon>Basidiomycota</taxon>
        <taxon>Agaricomycotina</taxon>
        <taxon>Dacrymycetes</taxon>
        <taxon>Dacrymycetales</taxon>
        <taxon>Dacrymycetaceae</taxon>
        <taxon>Calocera</taxon>
    </lineage>
</organism>
<dbReference type="Gene3D" id="2.60.40.1180">
    <property type="entry name" value="Golgi alpha-mannosidase II"/>
    <property type="match status" value="1"/>
</dbReference>
<evidence type="ECO:0000256" key="1">
    <source>
        <dbReference type="ARBA" id="ARBA00001255"/>
    </source>
</evidence>
<dbReference type="AlphaFoldDB" id="A0A167FZ34"/>
<dbReference type="InterPro" id="IPR041233">
    <property type="entry name" value="Melibiase_C"/>
</dbReference>
<dbReference type="Pfam" id="PF17801">
    <property type="entry name" value="Melibiase_C"/>
    <property type="match status" value="1"/>
</dbReference>